<dbReference type="SUPFAM" id="SSF51735">
    <property type="entry name" value="NAD(P)-binding Rossmann-fold domains"/>
    <property type="match status" value="1"/>
</dbReference>
<dbReference type="RefSeq" id="WP_188445144.1">
    <property type="nucleotide sequence ID" value="NZ_BMDW01000002.1"/>
</dbReference>
<comment type="similarity">
    <text evidence="1">Belongs to the short-chain dehydrogenases/reductases (SDR) family.</text>
</comment>
<dbReference type="Gene3D" id="3.40.50.720">
    <property type="entry name" value="NAD(P)-binding Rossmann-like Domain"/>
    <property type="match status" value="1"/>
</dbReference>
<dbReference type="Pfam" id="PF00106">
    <property type="entry name" value="adh_short"/>
    <property type="match status" value="1"/>
</dbReference>
<evidence type="ECO:0000256" key="1">
    <source>
        <dbReference type="ARBA" id="ARBA00006484"/>
    </source>
</evidence>
<proteinExistence type="inferred from homology"/>
<dbReference type="PANTHER" id="PTHR42760">
    <property type="entry name" value="SHORT-CHAIN DEHYDROGENASES/REDUCTASES FAMILY MEMBER"/>
    <property type="match status" value="1"/>
</dbReference>
<dbReference type="PRINTS" id="PR00081">
    <property type="entry name" value="GDHRDH"/>
</dbReference>
<dbReference type="PANTHER" id="PTHR42760:SF78">
    <property type="entry name" value="3-OXOACYL-[ACYL-CARRIER-PROTEIN] REDUCTASE [NADH]"/>
    <property type="match status" value="1"/>
</dbReference>
<dbReference type="Proteomes" id="UP000618591">
    <property type="component" value="Unassembled WGS sequence"/>
</dbReference>
<accession>A0ABQ1G5D0</accession>
<name>A0ABQ1G5D0_9SPHN</name>
<dbReference type="Pfam" id="PF13561">
    <property type="entry name" value="adh_short_C2"/>
    <property type="match status" value="1"/>
</dbReference>
<dbReference type="InterPro" id="IPR002347">
    <property type="entry name" value="SDR_fam"/>
</dbReference>
<protein>
    <submittedName>
        <fullName evidence="2">Oxidoreductase</fullName>
    </submittedName>
</protein>
<evidence type="ECO:0000313" key="3">
    <source>
        <dbReference type="Proteomes" id="UP000618591"/>
    </source>
</evidence>
<sequence length="274" mass="28389">MNEQLDEVAIVTGAAGGMGRAIATAFAREGRSLILCDLHAEPLEVVATTLRDQVAVATLAADVTDPAYAAMIVAALAGRKIGALAHAAGVSPSMAEGRRVFAINYTATTALVEGLLPHMAPGGAAVLIASNSGQLMAHPLFDRAVRQMMDGRRSLLGSLALRNSRTAYPLSKRAVQLYAQKMAPAFGRAGARIISLSPGIIDTAMGRLENDAGPEMQRMINVTCLGRQGRPEEIAAVVAFLASPAASYITGTDILVDGGTVAGIKDIGGVMKLR</sequence>
<dbReference type="CDD" id="cd05233">
    <property type="entry name" value="SDR_c"/>
    <property type="match status" value="1"/>
</dbReference>
<organism evidence="2 3">
    <name type="scientific">Sphingomonas psychrolutea</name>
    <dbReference type="NCBI Taxonomy" id="1259676"/>
    <lineage>
        <taxon>Bacteria</taxon>
        <taxon>Pseudomonadati</taxon>
        <taxon>Pseudomonadota</taxon>
        <taxon>Alphaproteobacteria</taxon>
        <taxon>Sphingomonadales</taxon>
        <taxon>Sphingomonadaceae</taxon>
        <taxon>Sphingomonas</taxon>
    </lineage>
</organism>
<dbReference type="InterPro" id="IPR036291">
    <property type="entry name" value="NAD(P)-bd_dom_sf"/>
</dbReference>
<comment type="caution">
    <text evidence="2">The sequence shown here is derived from an EMBL/GenBank/DDBJ whole genome shotgun (WGS) entry which is preliminary data.</text>
</comment>
<dbReference type="EMBL" id="BMDW01000002">
    <property type="protein sequence ID" value="GGA37133.1"/>
    <property type="molecule type" value="Genomic_DNA"/>
</dbReference>
<evidence type="ECO:0000313" key="2">
    <source>
        <dbReference type="EMBL" id="GGA37133.1"/>
    </source>
</evidence>
<keyword evidence="3" id="KW-1185">Reference proteome</keyword>
<gene>
    <name evidence="2" type="ORF">GCM10011395_04320</name>
</gene>
<reference evidence="3" key="1">
    <citation type="journal article" date="2019" name="Int. J. Syst. Evol. Microbiol.">
        <title>The Global Catalogue of Microorganisms (GCM) 10K type strain sequencing project: providing services to taxonomists for standard genome sequencing and annotation.</title>
        <authorList>
            <consortium name="The Broad Institute Genomics Platform"/>
            <consortium name="The Broad Institute Genome Sequencing Center for Infectious Disease"/>
            <person name="Wu L."/>
            <person name="Ma J."/>
        </authorList>
    </citation>
    <scope>NUCLEOTIDE SEQUENCE [LARGE SCALE GENOMIC DNA]</scope>
    <source>
        <strain evidence="3">CGMCC 1.10106</strain>
    </source>
</reference>